<dbReference type="AlphaFoldDB" id="A0A0E9QRR0"/>
<accession>A0A0E9QRR0</accession>
<sequence>MNVPVTCPSFIIIPVHCSHWVTQP</sequence>
<reference evidence="1" key="1">
    <citation type="submission" date="2014-11" db="EMBL/GenBank/DDBJ databases">
        <authorList>
            <person name="Amaro Gonzalez C."/>
        </authorList>
    </citation>
    <scope>NUCLEOTIDE SEQUENCE</scope>
</reference>
<dbReference type="EMBL" id="GBXM01089799">
    <property type="protein sequence ID" value="JAH18778.1"/>
    <property type="molecule type" value="Transcribed_RNA"/>
</dbReference>
<name>A0A0E9QRR0_ANGAN</name>
<protein>
    <submittedName>
        <fullName evidence="1">Uncharacterized protein</fullName>
    </submittedName>
</protein>
<evidence type="ECO:0000313" key="1">
    <source>
        <dbReference type="EMBL" id="JAH18778.1"/>
    </source>
</evidence>
<reference evidence="1" key="2">
    <citation type="journal article" date="2015" name="Fish Shellfish Immunol.">
        <title>Early steps in the European eel (Anguilla anguilla)-Vibrio vulnificus interaction in the gills: Role of the RtxA13 toxin.</title>
        <authorList>
            <person name="Callol A."/>
            <person name="Pajuelo D."/>
            <person name="Ebbesson L."/>
            <person name="Teles M."/>
            <person name="MacKenzie S."/>
            <person name="Amaro C."/>
        </authorList>
    </citation>
    <scope>NUCLEOTIDE SEQUENCE</scope>
</reference>
<organism evidence="1">
    <name type="scientific">Anguilla anguilla</name>
    <name type="common">European freshwater eel</name>
    <name type="synonym">Muraena anguilla</name>
    <dbReference type="NCBI Taxonomy" id="7936"/>
    <lineage>
        <taxon>Eukaryota</taxon>
        <taxon>Metazoa</taxon>
        <taxon>Chordata</taxon>
        <taxon>Craniata</taxon>
        <taxon>Vertebrata</taxon>
        <taxon>Euteleostomi</taxon>
        <taxon>Actinopterygii</taxon>
        <taxon>Neopterygii</taxon>
        <taxon>Teleostei</taxon>
        <taxon>Anguilliformes</taxon>
        <taxon>Anguillidae</taxon>
        <taxon>Anguilla</taxon>
    </lineage>
</organism>
<proteinExistence type="predicted"/>